<proteinExistence type="predicted"/>
<dbReference type="RefSeq" id="WP_079390344.1">
    <property type="nucleotide sequence ID" value="NZ_JAOCDG010000003.1"/>
</dbReference>
<dbReference type="InterPro" id="IPR050807">
    <property type="entry name" value="TransReg_Diox_bact_type"/>
</dbReference>
<dbReference type="PROSITE" id="PS50943">
    <property type="entry name" value="HTH_CROC1"/>
    <property type="match status" value="1"/>
</dbReference>
<dbReference type="Gene3D" id="1.10.260.40">
    <property type="entry name" value="lambda repressor-like DNA-binding domains"/>
    <property type="match status" value="1"/>
</dbReference>
<accession>A0ABD4XW76</accession>
<dbReference type="EMBL" id="JAOCDG010000003">
    <property type="protein sequence ID" value="MDH0687110.1"/>
    <property type="molecule type" value="Genomic_DNA"/>
</dbReference>
<name>A0ABD4XW76_STUST</name>
<organism evidence="3 4">
    <name type="scientific">Stutzerimonas stutzeri</name>
    <name type="common">Pseudomonas stutzeri</name>
    <dbReference type="NCBI Taxonomy" id="316"/>
    <lineage>
        <taxon>Bacteria</taxon>
        <taxon>Pseudomonadati</taxon>
        <taxon>Pseudomonadota</taxon>
        <taxon>Gammaproteobacteria</taxon>
        <taxon>Pseudomonadales</taxon>
        <taxon>Pseudomonadaceae</taxon>
        <taxon>Stutzerimonas</taxon>
    </lineage>
</organism>
<evidence type="ECO:0000256" key="1">
    <source>
        <dbReference type="ARBA" id="ARBA00023125"/>
    </source>
</evidence>
<feature type="domain" description="HTH cro/C1-type" evidence="2">
    <location>
        <begin position="12"/>
        <end position="66"/>
    </location>
</feature>
<gene>
    <name evidence="3" type="ORF">N5D09_03280</name>
</gene>
<dbReference type="Proteomes" id="UP001161139">
    <property type="component" value="Unassembled WGS sequence"/>
</dbReference>
<dbReference type="Pfam" id="PF01381">
    <property type="entry name" value="HTH_3"/>
    <property type="match status" value="1"/>
</dbReference>
<dbReference type="AlphaFoldDB" id="A0ABD4XW76"/>
<dbReference type="CDD" id="cd00093">
    <property type="entry name" value="HTH_XRE"/>
    <property type="match status" value="1"/>
</dbReference>
<sequence>MRKHNQAFGKALRELRKQKRLTQEKLGFEAGLDRTYISVLELGQRSPTLDTLFSLCEVLDVSLVDLAARTQARLDDMHDRDDAEGSPARVQD</sequence>
<evidence type="ECO:0000313" key="4">
    <source>
        <dbReference type="Proteomes" id="UP001161139"/>
    </source>
</evidence>
<dbReference type="PANTHER" id="PTHR46797">
    <property type="entry name" value="HTH-TYPE TRANSCRIPTIONAL REGULATOR"/>
    <property type="match status" value="1"/>
</dbReference>
<dbReference type="SMART" id="SM00530">
    <property type="entry name" value="HTH_XRE"/>
    <property type="match status" value="1"/>
</dbReference>
<dbReference type="PANTHER" id="PTHR46797:SF1">
    <property type="entry name" value="METHYLPHOSPHONATE SYNTHASE"/>
    <property type="match status" value="1"/>
</dbReference>
<dbReference type="InterPro" id="IPR001387">
    <property type="entry name" value="Cro/C1-type_HTH"/>
</dbReference>
<dbReference type="GO" id="GO:0003677">
    <property type="term" value="F:DNA binding"/>
    <property type="evidence" value="ECO:0007669"/>
    <property type="project" value="UniProtKB-KW"/>
</dbReference>
<evidence type="ECO:0000259" key="2">
    <source>
        <dbReference type="PROSITE" id="PS50943"/>
    </source>
</evidence>
<evidence type="ECO:0000313" key="3">
    <source>
        <dbReference type="EMBL" id="MDH0687110.1"/>
    </source>
</evidence>
<dbReference type="SUPFAM" id="SSF47413">
    <property type="entry name" value="lambda repressor-like DNA-binding domains"/>
    <property type="match status" value="1"/>
</dbReference>
<protein>
    <submittedName>
        <fullName evidence="3">Helix-turn-helix domain-containing protein</fullName>
    </submittedName>
</protein>
<comment type="caution">
    <text evidence="3">The sequence shown here is derived from an EMBL/GenBank/DDBJ whole genome shotgun (WGS) entry which is preliminary data.</text>
</comment>
<dbReference type="InterPro" id="IPR010982">
    <property type="entry name" value="Lambda_DNA-bd_dom_sf"/>
</dbReference>
<reference evidence="3" key="1">
    <citation type="submission" date="2022-09" db="EMBL/GenBank/DDBJ databases">
        <title>Intensive care unit water sources are persistently colonized with multi-drug resistant bacteria and are the site of extensive horizontal gene transfer of antibiotic resistance genes.</title>
        <authorList>
            <person name="Diorio-Toth L."/>
        </authorList>
    </citation>
    <scope>NUCLEOTIDE SEQUENCE</scope>
    <source>
        <strain evidence="3">GD03864</strain>
    </source>
</reference>
<keyword evidence="1" id="KW-0238">DNA-binding</keyword>